<dbReference type="Pfam" id="PF07647">
    <property type="entry name" value="SAM_2"/>
    <property type="match status" value="1"/>
</dbReference>
<dbReference type="InterPro" id="IPR001660">
    <property type="entry name" value="SAM"/>
</dbReference>
<dbReference type="InterPro" id="IPR013761">
    <property type="entry name" value="SAM/pointed_sf"/>
</dbReference>
<name>A0ABD3AM07_9GENT</name>
<dbReference type="EMBL" id="JBJUIK010000003">
    <property type="protein sequence ID" value="KAL3532209.1"/>
    <property type="molecule type" value="Genomic_DNA"/>
</dbReference>
<keyword evidence="5" id="KW-1185">Reference proteome</keyword>
<comment type="caution">
    <text evidence="4">The sequence shown here is derived from an EMBL/GenBank/DDBJ whole genome shotgun (WGS) entry which is preliminary data.</text>
</comment>
<dbReference type="AlphaFoldDB" id="A0ABD3AM07"/>
<dbReference type="PANTHER" id="PTHR10627">
    <property type="entry name" value="SCP160"/>
    <property type="match status" value="1"/>
</dbReference>
<keyword evidence="1" id="KW-0677">Repeat</keyword>
<reference evidence="4 5" key="1">
    <citation type="submission" date="2024-11" db="EMBL/GenBank/DDBJ databases">
        <title>A near-complete genome assembly of Cinchona calisaya.</title>
        <authorList>
            <person name="Lian D.C."/>
            <person name="Zhao X.W."/>
            <person name="Wei L."/>
        </authorList>
    </citation>
    <scope>NUCLEOTIDE SEQUENCE [LARGE SCALE GENOMIC DNA]</scope>
    <source>
        <tissue evidence="4">Nenye</tissue>
    </source>
</reference>
<proteinExistence type="predicted"/>
<accession>A0ABD3AM07</accession>
<feature type="compositionally biased region" description="Polar residues" evidence="2">
    <location>
        <begin position="76"/>
        <end position="87"/>
    </location>
</feature>
<evidence type="ECO:0000256" key="1">
    <source>
        <dbReference type="ARBA" id="ARBA00022737"/>
    </source>
</evidence>
<feature type="domain" description="SAM" evidence="3">
    <location>
        <begin position="185"/>
        <end position="243"/>
    </location>
</feature>
<dbReference type="SUPFAM" id="SSF47769">
    <property type="entry name" value="SAM/Pointed domain"/>
    <property type="match status" value="1"/>
</dbReference>
<dbReference type="PANTHER" id="PTHR10627:SF68">
    <property type="entry name" value="F26K24.15 PROTEIN-RELATED"/>
    <property type="match status" value="1"/>
</dbReference>
<dbReference type="PROSITE" id="PS50105">
    <property type="entry name" value="SAM_DOMAIN"/>
    <property type="match status" value="1"/>
</dbReference>
<dbReference type="CDD" id="cd09487">
    <property type="entry name" value="SAM_superfamily"/>
    <property type="match status" value="1"/>
</dbReference>
<gene>
    <name evidence="4" type="ORF">ACH5RR_005730</name>
</gene>
<feature type="region of interest" description="Disordered" evidence="2">
    <location>
        <begin position="76"/>
        <end position="100"/>
    </location>
</feature>
<sequence>MAKKKQQQLVSAPARKKNRQGAREVDFLSADGWMVVKKQKITILIPPLPASEELTMPNAEVCEPEVSLRKTTKTLSEYSDKSYSQKHSVSEREKSLSPAPESAIPAAKMVCPQPTHSFPKLSLPRHSVSSGYPEINNLGGQKSIGVFSAMKARKQALIFSDGNPLLNQRMRAINIEKKVQRAGGLSSWLASLGLERFVRIFQQKNVNKFQLANLTMKKLKDMGADAVGPRRKLMHAIDCLCQPYCFERFSVD</sequence>
<dbReference type="Proteomes" id="UP001630127">
    <property type="component" value="Unassembled WGS sequence"/>
</dbReference>
<protein>
    <recommendedName>
        <fullName evidence="3">SAM domain-containing protein</fullName>
    </recommendedName>
</protein>
<dbReference type="Gene3D" id="1.10.150.50">
    <property type="entry name" value="Transcription Factor, Ets-1"/>
    <property type="match status" value="1"/>
</dbReference>
<evidence type="ECO:0000313" key="5">
    <source>
        <dbReference type="Proteomes" id="UP001630127"/>
    </source>
</evidence>
<organism evidence="4 5">
    <name type="scientific">Cinchona calisaya</name>
    <dbReference type="NCBI Taxonomy" id="153742"/>
    <lineage>
        <taxon>Eukaryota</taxon>
        <taxon>Viridiplantae</taxon>
        <taxon>Streptophyta</taxon>
        <taxon>Embryophyta</taxon>
        <taxon>Tracheophyta</taxon>
        <taxon>Spermatophyta</taxon>
        <taxon>Magnoliopsida</taxon>
        <taxon>eudicotyledons</taxon>
        <taxon>Gunneridae</taxon>
        <taxon>Pentapetalae</taxon>
        <taxon>asterids</taxon>
        <taxon>lamiids</taxon>
        <taxon>Gentianales</taxon>
        <taxon>Rubiaceae</taxon>
        <taxon>Cinchonoideae</taxon>
        <taxon>Cinchoneae</taxon>
        <taxon>Cinchona</taxon>
    </lineage>
</organism>
<dbReference type="SMART" id="SM00454">
    <property type="entry name" value="SAM"/>
    <property type="match status" value="1"/>
</dbReference>
<evidence type="ECO:0000313" key="4">
    <source>
        <dbReference type="EMBL" id="KAL3532209.1"/>
    </source>
</evidence>
<evidence type="ECO:0000256" key="2">
    <source>
        <dbReference type="SAM" id="MobiDB-lite"/>
    </source>
</evidence>
<feature type="region of interest" description="Disordered" evidence="2">
    <location>
        <begin position="1"/>
        <end position="21"/>
    </location>
</feature>
<evidence type="ECO:0000259" key="3">
    <source>
        <dbReference type="PROSITE" id="PS50105"/>
    </source>
</evidence>